<dbReference type="Proteomes" id="UP000271624">
    <property type="component" value="Unassembled WGS sequence"/>
</dbReference>
<keyword evidence="1" id="KW-0812">Transmembrane</keyword>
<feature type="transmembrane region" description="Helical" evidence="1">
    <location>
        <begin position="116"/>
        <end position="142"/>
    </location>
</feature>
<dbReference type="OrthoDB" id="510136at2"/>
<dbReference type="Pfam" id="PF20538">
    <property type="entry name" value="DUF6753"/>
    <property type="match status" value="1"/>
</dbReference>
<reference evidence="2" key="1">
    <citation type="submission" date="2018-12" db="EMBL/GenBank/DDBJ databases">
        <authorList>
            <person name="Will S."/>
            <person name="Neumann-Schaal M."/>
            <person name="Henke P."/>
        </authorList>
    </citation>
    <scope>NUCLEOTIDE SEQUENCE</scope>
    <source>
        <strain evidence="2">PCC 7102</strain>
    </source>
</reference>
<dbReference type="RefSeq" id="WP_127083285.1">
    <property type="nucleotide sequence ID" value="NZ_RSCL01000012.1"/>
</dbReference>
<evidence type="ECO:0000313" key="3">
    <source>
        <dbReference type="Proteomes" id="UP000271624"/>
    </source>
</evidence>
<dbReference type="EMBL" id="RSCL01000012">
    <property type="protein sequence ID" value="RUT04038.1"/>
    <property type="molecule type" value="Genomic_DNA"/>
</dbReference>
<reference evidence="2" key="2">
    <citation type="journal article" date="2019" name="Genome Biol. Evol.">
        <title>Day and night: Metabolic profiles and evolutionary relationships of six axenic non-marine cyanobacteria.</title>
        <authorList>
            <person name="Will S.E."/>
            <person name="Henke P."/>
            <person name="Boedeker C."/>
            <person name="Huang S."/>
            <person name="Brinkmann H."/>
            <person name="Rohde M."/>
            <person name="Jarek M."/>
            <person name="Friedl T."/>
            <person name="Seufert S."/>
            <person name="Schumacher M."/>
            <person name="Overmann J."/>
            <person name="Neumann-Schaal M."/>
            <person name="Petersen J."/>
        </authorList>
    </citation>
    <scope>NUCLEOTIDE SEQUENCE [LARGE SCALE GENOMIC DNA]</scope>
    <source>
        <strain evidence="2">PCC 7102</strain>
    </source>
</reference>
<sequence>MVHSLRQAKTENFLNRLLEGKDADFQRRVLAITVEHGLSTNDPLFLVMLATGQLQVLLEDKPNELDNLFKRWSESIYDQLEKAKRTATSGQEIEIRKMVDRLIKHSESKERSRLKVMIPALGILSSAIGFGVLAGLAVPVWLAGGYAPVKPRKLTVAEVETLQWSNSSEGKLARHIMTWNSESLTNLNCTKVNAQRIIAAKEKRGAGDYCLLRVKAP</sequence>
<organism evidence="2 3">
    <name type="scientific">Dulcicalothrix desertica PCC 7102</name>
    <dbReference type="NCBI Taxonomy" id="232991"/>
    <lineage>
        <taxon>Bacteria</taxon>
        <taxon>Bacillati</taxon>
        <taxon>Cyanobacteriota</taxon>
        <taxon>Cyanophyceae</taxon>
        <taxon>Nostocales</taxon>
        <taxon>Calotrichaceae</taxon>
        <taxon>Dulcicalothrix</taxon>
    </lineage>
</organism>
<keyword evidence="3" id="KW-1185">Reference proteome</keyword>
<keyword evidence="1" id="KW-1133">Transmembrane helix</keyword>
<keyword evidence="1" id="KW-0472">Membrane</keyword>
<protein>
    <submittedName>
        <fullName evidence="2">Uncharacterized protein</fullName>
    </submittedName>
</protein>
<evidence type="ECO:0000313" key="2">
    <source>
        <dbReference type="EMBL" id="RUT04038.1"/>
    </source>
</evidence>
<evidence type="ECO:0000256" key="1">
    <source>
        <dbReference type="SAM" id="Phobius"/>
    </source>
</evidence>
<proteinExistence type="predicted"/>
<dbReference type="AlphaFoldDB" id="A0A3S1B3F9"/>
<dbReference type="InterPro" id="IPR046641">
    <property type="entry name" value="DUF6753"/>
</dbReference>
<name>A0A3S1B3F9_9CYAN</name>
<gene>
    <name evidence="2" type="ORF">DSM106972_049520</name>
</gene>
<accession>A0A3S1B3F9</accession>
<comment type="caution">
    <text evidence="2">The sequence shown here is derived from an EMBL/GenBank/DDBJ whole genome shotgun (WGS) entry which is preliminary data.</text>
</comment>